<proteinExistence type="predicted"/>
<dbReference type="AlphaFoldDB" id="A0A9P8HJJ7"/>
<gene>
    <name evidence="1" type="ORF">TsFJ059_002552</name>
</gene>
<keyword evidence="2" id="KW-1185">Reference proteome</keyword>
<organism evidence="1 2">
    <name type="scientific">Trichoderma semiorbis</name>
    <dbReference type="NCBI Taxonomy" id="1491008"/>
    <lineage>
        <taxon>Eukaryota</taxon>
        <taxon>Fungi</taxon>
        <taxon>Dikarya</taxon>
        <taxon>Ascomycota</taxon>
        <taxon>Pezizomycotina</taxon>
        <taxon>Sordariomycetes</taxon>
        <taxon>Hypocreomycetidae</taxon>
        <taxon>Hypocreales</taxon>
        <taxon>Hypocreaceae</taxon>
        <taxon>Trichoderma</taxon>
    </lineage>
</organism>
<protein>
    <submittedName>
        <fullName evidence="1">Uncharacterized protein</fullName>
    </submittedName>
</protein>
<reference evidence="1 2" key="1">
    <citation type="submission" date="2021-08" db="EMBL/GenBank/DDBJ databases">
        <title>The highly contiguous genome resource for Trichoderma semiorbis FJ059, a fungal antagonistic to plant pathogens.</title>
        <authorList>
            <person name="Liu T."/>
        </authorList>
    </citation>
    <scope>NUCLEOTIDE SEQUENCE [LARGE SCALE GENOMIC DNA]</scope>
    <source>
        <strain evidence="1 2">FJ059</strain>
    </source>
</reference>
<name>A0A9P8HJJ7_9HYPO</name>
<sequence>MATKSPQDMVRESALLQAGGARWADTNANEHATNVAGGKQARRARWAGDVQQIAGGERGGYRRLEFRVAAIGVVASLCFWRCCRKGTLAARPLRALGGRFRRDKSTDGGAVSSHVLVGAGVLHFYNGSVLAVLAKYKAQILPVTATPRAFNLWNPTAAGGLDAPEACRRSPEQTWKWKRSAGSSSTSNARHQTGGNETVACTPYLLPMDPQNETSPVRHAPSLQLSAMHAARYSYPGLPQTAGHMLRTRYLRALELVAGH</sequence>
<accession>A0A9P8HJJ7</accession>
<evidence type="ECO:0000313" key="2">
    <source>
        <dbReference type="Proteomes" id="UP000826573"/>
    </source>
</evidence>
<comment type="caution">
    <text evidence="1">The sequence shown here is derived from an EMBL/GenBank/DDBJ whole genome shotgun (WGS) entry which is preliminary data.</text>
</comment>
<dbReference type="Proteomes" id="UP000826573">
    <property type="component" value="Unassembled WGS sequence"/>
</dbReference>
<evidence type="ECO:0000313" key="1">
    <source>
        <dbReference type="EMBL" id="KAH0527561.1"/>
    </source>
</evidence>
<dbReference type="EMBL" id="JAIMJC010000003">
    <property type="protein sequence ID" value="KAH0527561.1"/>
    <property type="molecule type" value="Genomic_DNA"/>
</dbReference>